<dbReference type="InterPro" id="IPR015590">
    <property type="entry name" value="Aldehyde_DH_dom"/>
</dbReference>
<dbReference type="EMBL" id="FQVF01000024">
    <property type="protein sequence ID" value="SHG55476.1"/>
    <property type="molecule type" value="Genomic_DNA"/>
</dbReference>
<evidence type="ECO:0000259" key="6">
    <source>
        <dbReference type="Pfam" id="PF00171"/>
    </source>
</evidence>
<proteinExistence type="inferred from homology"/>
<dbReference type="OrthoDB" id="9770537at2"/>
<name>A0A1M5KRY2_9GAMM</name>
<keyword evidence="2" id="KW-0560">Oxidoreductase</keyword>
<comment type="catalytic activity">
    <reaction evidence="4">
        <text>2,5-dioxopentanoate + NADP(+) + H2O = 2-oxoglutarate + NADPH + 2 H(+)</text>
        <dbReference type="Rhea" id="RHEA:11296"/>
        <dbReference type="ChEBI" id="CHEBI:15377"/>
        <dbReference type="ChEBI" id="CHEBI:15378"/>
        <dbReference type="ChEBI" id="CHEBI:16810"/>
        <dbReference type="ChEBI" id="CHEBI:57783"/>
        <dbReference type="ChEBI" id="CHEBI:58136"/>
        <dbReference type="ChEBI" id="CHEBI:58349"/>
        <dbReference type="EC" id="1.2.1.26"/>
    </reaction>
</comment>
<evidence type="ECO:0000256" key="3">
    <source>
        <dbReference type="ARBA" id="ARBA00050769"/>
    </source>
</evidence>
<dbReference type="FunFam" id="3.40.605.10:FF:000037">
    <property type="entry name" value="NADP-dependent fatty aldehyde dehydrogenase"/>
    <property type="match status" value="1"/>
</dbReference>
<dbReference type="AlphaFoldDB" id="A0A1M5KRY2"/>
<dbReference type="InterPro" id="IPR016162">
    <property type="entry name" value="Ald_DH_N"/>
</dbReference>
<comment type="catalytic activity">
    <reaction evidence="3">
        <text>2,5-dioxopentanoate + NAD(+) + H2O = 2-oxoglutarate + NADH + 2 H(+)</text>
        <dbReference type="Rhea" id="RHEA:47152"/>
        <dbReference type="ChEBI" id="CHEBI:15377"/>
        <dbReference type="ChEBI" id="CHEBI:15378"/>
        <dbReference type="ChEBI" id="CHEBI:16810"/>
        <dbReference type="ChEBI" id="CHEBI:57540"/>
        <dbReference type="ChEBI" id="CHEBI:57945"/>
        <dbReference type="ChEBI" id="CHEBI:58136"/>
    </reaction>
</comment>
<accession>A0A1M5KRY2</accession>
<comment type="similarity">
    <text evidence="1">Belongs to the aldehyde dehydrogenase family.</text>
</comment>
<dbReference type="Proteomes" id="UP000184517">
    <property type="component" value="Unassembled WGS sequence"/>
</dbReference>
<dbReference type="GO" id="GO:0047533">
    <property type="term" value="F:2,5-dioxovalerate dehydrogenase (NADP+) activity"/>
    <property type="evidence" value="ECO:0007669"/>
    <property type="project" value="UniProtKB-EC"/>
</dbReference>
<dbReference type="Gene3D" id="3.40.309.10">
    <property type="entry name" value="Aldehyde Dehydrogenase, Chain A, domain 2"/>
    <property type="match status" value="1"/>
</dbReference>
<reference evidence="8" key="1">
    <citation type="submission" date="2016-11" db="EMBL/GenBank/DDBJ databases">
        <authorList>
            <person name="Varghese N."/>
            <person name="Submissions S."/>
        </authorList>
    </citation>
    <scope>NUCLEOTIDE SEQUENCE [LARGE SCALE GENOMIC DNA]</scope>
    <source>
        <strain evidence="8">DSM 16579</strain>
    </source>
</reference>
<dbReference type="Gene3D" id="3.40.605.10">
    <property type="entry name" value="Aldehyde Dehydrogenase, Chain A, domain 1"/>
    <property type="match status" value="1"/>
</dbReference>
<dbReference type="SUPFAM" id="SSF53720">
    <property type="entry name" value="ALDH-like"/>
    <property type="match status" value="1"/>
</dbReference>
<evidence type="ECO:0000313" key="7">
    <source>
        <dbReference type="EMBL" id="SHG55476.1"/>
    </source>
</evidence>
<dbReference type="InterPro" id="IPR016163">
    <property type="entry name" value="Ald_DH_C"/>
</dbReference>
<feature type="domain" description="Aldehyde dehydrogenase" evidence="6">
    <location>
        <begin position="19"/>
        <end position="457"/>
    </location>
</feature>
<dbReference type="InterPro" id="IPR050740">
    <property type="entry name" value="Aldehyde_DH_Superfamily"/>
</dbReference>
<dbReference type="EC" id="1.2.1.26" evidence="5"/>
<gene>
    <name evidence="7" type="ORF">SAMN02745753_04109</name>
</gene>
<sequence>MSLTGEMLIGQQRVSGSGDPIYAVNPATGEQLDPVYLGGSSLEVERSAQLAWDAFDQYRETTLEERASFLDIIANEIESIGEELVKRVMDETGLPQTRVEGERARTCMQLRLFAKVVRSGDWLDVRIEPALPDRQPLPRVDMRLRQIPLGPVVVFGASNFPLAFSVAGGDTASALAAGCPVIVKAHSAHPGTSELVGRAVQKAVAKCGMPEGVFSVLFGSGREVGAKLVADRRIKAIGFTGSFSGGTALMHIAQHRKEPIPVFAEMSSSNPVFLLQGALKRRGEDLAEAFVNTLNTCAGQYCTSPGLLIAEKGLALDAFVASASAAVNRATTNTMLTPGIYEAYEHGVSALCNNPSVRMNAQAEASDKPNQCRAALFSVAAEDFINDESLHEEVFGSAALIVECNDLAEMAQVAERLEGQLTATLQLDDIDFETARSLIPILERKAGRLLINGWPPGLEVGHATVHGGPFPSTSDSRTTSVGSAAIARFLRPVCYQAVPDSLLPQALKEANPLDLKRLYDGKWGC</sequence>
<evidence type="ECO:0000256" key="5">
    <source>
        <dbReference type="ARBA" id="ARBA00067023"/>
    </source>
</evidence>
<evidence type="ECO:0000256" key="4">
    <source>
        <dbReference type="ARBA" id="ARBA00051918"/>
    </source>
</evidence>
<evidence type="ECO:0000313" key="8">
    <source>
        <dbReference type="Proteomes" id="UP000184517"/>
    </source>
</evidence>
<evidence type="ECO:0000256" key="2">
    <source>
        <dbReference type="ARBA" id="ARBA00023002"/>
    </source>
</evidence>
<dbReference type="InterPro" id="IPR016161">
    <property type="entry name" value="Ald_DH/histidinol_DH"/>
</dbReference>
<dbReference type="CDD" id="cd07129">
    <property type="entry name" value="ALDH_KGSADH"/>
    <property type="match status" value="1"/>
</dbReference>
<keyword evidence="8" id="KW-1185">Reference proteome</keyword>
<dbReference type="PANTHER" id="PTHR43353">
    <property type="entry name" value="SUCCINATE-SEMIALDEHYDE DEHYDROGENASE, MITOCHONDRIAL"/>
    <property type="match status" value="1"/>
</dbReference>
<dbReference type="PANTHER" id="PTHR43353:SF3">
    <property type="entry name" value="ALDEHYDE DEHYDROGENASE-RELATED"/>
    <property type="match status" value="1"/>
</dbReference>
<dbReference type="InterPro" id="IPR044151">
    <property type="entry name" value="ALDH_KGSADH"/>
</dbReference>
<dbReference type="RefSeq" id="WP_072841675.1">
    <property type="nucleotide sequence ID" value="NZ_FQVF01000024.1"/>
</dbReference>
<dbReference type="Pfam" id="PF00171">
    <property type="entry name" value="Aldedh"/>
    <property type="match status" value="1"/>
</dbReference>
<organism evidence="7 8">
    <name type="scientific">Marinomonas polaris DSM 16579</name>
    <dbReference type="NCBI Taxonomy" id="1122206"/>
    <lineage>
        <taxon>Bacteria</taxon>
        <taxon>Pseudomonadati</taxon>
        <taxon>Pseudomonadota</taxon>
        <taxon>Gammaproteobacteria</taxon>
        <taxon>Oceanospirillales</taxon>
        <taxon>Oceanospirillaceae</taxon>
        <taxon>Marinomonas</taxon>
    </lineage>
</organism>
<dbReference type="STRING" id="1122206.SAMN02745753_04109"/>
<protein>
    <recommendedName>
        <fullName evidence="5">2,5-dioxovalerate dehydrogenase</fullName>
        <ecNumber evidence="5">1.2.1.26</ecNumber>
    </recommendedName>
</protein>
<evidence type="ECO:0000256" key="1">
    <source>
        <dbReference type="ARBA" id="ARBA00009986"/>
    </source>
</evidence>